<comment type="subcellular location">
    <subcellularLocation>
        <location evidence="1">Membrane</location>
        <topology evidence="1">Multi-pass membrane protein</topology>
    </subcellularLocation>
</comment>
<keyword evidence="4 6" id="KW-1133">Transmembrane helix</keyword>
<name>A0A1M6SXC7_9FIRM</name>
<feature type="transmembrane region" description="Helical" evidence="6">
    <location>
        <begin position="7"/>
        <end position="26"/>
    </location>
</feature>
<feature type="transmembrane region" description="Helical" evidence="6">
    <location>
        <begin position="123"/>
        <end position="142"/>
    </location>
</feature>
<reference evidence="9" key="1">
    <citation type="submission" date="2016-11" db="EMBL/GenBank/DDBJ databases">
        <authorList>
            <person name="Varghese N."/>
            <person name="Submissions S."/>
        </authorList>
    </citation>
    <scope>NUCLEOTIDE SEQUENCE [LARGE SCALE GENOMIC DNA]</scope>
    <source>
        <strain evidence="9">DSM 15518</strain>
    </source>
</reference>
<evidence type="ECO:0000256" key="3">
    <source>
        <dbReference type="ARBA" id="ARBA00022692"/>
    </source>
</evidence>
<dbReference type="SUPFAM" id="SSF103481">
    <property type="entry name" value="Multidrug resistance efflux transporter EmrE"/>
    <property type="match status" value="2"/>
</dbReference>
<feature type="transmembrane region" description="Helical" evidence="6">
    <location>
        <begin position="99"/>
        <end position="116"/>
    </location>
</feature>
<dbReference type="InterPro" id="IPR050638">
    <property type="entry name" value="AA-Vitamin_Transporters"/>
</dbReference>
<dbReference type="OrthoDB" id="9804865at2"/>
<dbReference type="Pfam" id="PF00892">
    <property type="entry name" value="EamA"/>
    <property type="match status" value="2"/>
</dbReference>
<dbReference type="GO" id="GO:0016020">
    <property type="term" value="C:membrane"/>
    <property type="evidence" value="ECO:0007669"/>
    <property type="project" value="UniProtKB-SubCell"/>
</dbReference>
<dbReference type="AlphaFoldDB" id="A0A1M6SXC7"/>
<feature type="transmembrane region" description="Helical" evidence="6">
    <location>
        <begin position="68"/>
        <end position="87"/>
    </location>
</feature>
<evidence type="ECO:0000256" key="5">
    <source>
        <dbReference type="ARBA" id="ARBA00023136"/>
    </source>
</evidence>
<feature type="transmembrane region" description="Helical" evidence="6">
    <location>
        <begin position="185"/>
        <end position="203"/>
    </location>
</feature>
<gene>
    <name evidence="8" type="ORF">SAMN02744037_02454</name>
</gene>
<evidence type="ECO:0000313" key="8">
    <source>
        <dbReference type="EMBL" id="SHK49382.1"/>
    </source>
</evidence>
<dbReference type="PANTHER" id="PTHR32322">
    <property type="entry name" value="INNER MEMBRANE TRANSPORTER"/>
    <property type="match status" value="1"/>
</dbReference>
<feature type="domain" description="EamA" evidence="7">
    <location>
        <begin position="155"/>
        <end position="288"/>
    </location>
</feature>
<evidence type="ECO:0000256" key="6">
    <source>
        <dbReference type="SAM" id="Phobius"/>
    </source>
</evidence>
<keyword evidence="3 6" id="KW-0812">Transmembrane</keyword>
<comment type="similarity">
    <text evidence="2">Belongs to the EamA transporter family.</text>
</comment>
<evidence type="ECO:0000259" key="7">
    <source>
        <dbReference type="Pfam" id="PF00892"/>
    </source>
</evidence>
<sequence length="303" mass="33413">MNLGNIYALIAAFLLGAGVVLLKFLNSNLSPLMISTYSILLGFILMTIHILITKQNDFKKFSLKKHGLGFVFLGPLGTGLALFLAITGLQKVNASTGGFLIQLDIVACIILGVILLKEKIKLNHWIGICLTLIGALSLSIDFSNINEISFSTSSICVAVGGFLFGVAIIGNRLMNEEFNALELTWLRLAGALPVLMISSFIAYKDINIIISSIKLLDIWWMVYAVSNFYLAYILLAKASKLIESWKIGAILKLIPFFTLFLSFILLNEELNLILILGSLFIISGILVIDIELFMKIFKKNNND</sequence>
<evidence type="ECO:0000256" key="1">
    <source>
        <dbReference type="ARBA" id="ARBA00004141"/>
    </source>
</evidence>
<feature type="transmembrane region" description="Helical" evidence="6">
    <location>
        <begin position="272"/>
        <end position="294"/>
    </location>
</feature>
<dbReference type="Proteomes" id="UP000242497">
    <property type="component" value="Unassembled WGS sequence"/>
</dbReference>
<evidence type="ECO:0000256" key="2">
    <source>
        <dbReference type="ARBA" id="ARBA00007362"/>
    </source>
</evidence>
<dbReference type="RefSeq" id="WP_072890427.1">
    <property type="nucleotide sequence ID" value="NZ_FRAE01000079.1"/>
</dbReference>
<evidence type="ECO:0000256" key="4">
    <source>
        <dbReference type="ARBA" id="ARBA00022989"/>
    </source>
</evidence>
<dbReference type="PANTHER" id="PTHR32322:SF2">
    <property type="entry name" value="EAMA DOMAIN-CONTAINING PROTEIN"/>
    <property type="match status" value="1"/>
</dbReference>
<dbReference type="InterPro" id="IPR037185">
    <property type="entry name" value="EmrE-like"/>
</dbReference>
<feature type="transmembrane region" description="Helical" evidence="6">
    <location>
        <begin position="247"/>
        <end position="266"/>
    </location>
</feature>
<feature type="transmembrane region" description="Helical" evidence="6">
    <location>
        <begin position="148"/>
        <end position="173"/>
    </location>
</feature>
<feature type="domain" description="EamA" evidence="7">
    <location>
        <begin position="3"/>
        <end position="138"/>
    </location>
</feature>
<feature type="transmembrane region" description="Helical" evidence="6">
    <location>
        <begin position="32"/>
        <end position="52"/>
    </location>
</feature>
<feature type="transmembrane region" description="Helical" evidence="6">
    <location>
        <begin position="218"/>
        <end position="235"/>
    </location>
</feature>
<protein>
    <submittedName>
        <fullName evidence="8">Uncharacterized membrane protein</fullName>
    </submittedName>
</protein>
<proteinExistence type="inferred from homology"/>
<dbReference type="EMBL" id="FRAE01000079">
    <property type="protein sequence ID" value="SHK49382.1"/>
    <property type="molecule type" value="Genomic_DNA"/>
</dbReference>
<keyword evidence="9" id="KW-1185">Reference proteome</keyword>
<evidence type="ECO:0000313" key="9">
    <source>
        <dbReference type="Proteomes" id="UP000242497"/>
    </source>
</evidence>
<organism evidence="8 9">
    <name type="scientific">Tepidibacter formicigenes DSM 15518</name>
    <dbReference type="NCBI Taxonomy" id="1123349"/>
    <lineage>
        <taxon>Bacteria</taxon>
        <taxon>Bacillati</taxon>
        <taxon>Bacillota</taxon>
        <taxon>Clostridia</taxon>
        <taxon>Peptostreptococcales</taxon>
        <taxon>Peptostreptococcaceae</taxon>
        <taxon>Tepidibacter</taxon>
    </lineage>
</organism>
<keyword evidence="5 6" id="KW-0472">Membrane</keyword>
<accession>A0A1M6SXC7</accession>
<dbReference type="InterPro" id="IPR000620">
    <property type="entry name" value="EamA_dom"/>
</dbReference>